<comment type="caution">
    <text evidence="2">The sequence shown here is derived from an EMBL/GenBank/DDBJ whole genome shotgun (WGS) entry which is preliminary data.</text>
</comment>
<sequence length="74" mass="8174">MDVRSSTSIRLDGLLVDEAEALGVDPGKAAEDGLRRAVRAARAEAWRQENAAAIEDFNAWVEENPLPLESHRLF</sequence>
<reference evidence="2 3" key="1">
    <citation type="submission" date="2020-02" db="EMBL/GenBank/DDBJ databases">
        <title>Pseudoroseicyclus tamarix, sp. nov., isolated from offshore sediment of a Tamarix chinensis forest.</title>
        <authorList>
            <person name="Gai Y."/>
        </authorList>
    </citation>
    <scope>NUCLEOTIDE SEQUENCE [LARGE SCALE GENOMIC DNA]</scope>
    <source>
        <strain evidence="2 3">CLL3-39</strain>
    </source>
</reference>
<protein>
    <submittedName>
        <fullName evidence="2">Type II toxin-antitoxin system CcdA family antitoxin</fullName>
    </submittedName>
</protein>
<gene>
    <name evidence="2" type="ORF">GZA08_18015</name>
</gene>
<evidence type="ECO:0000256" key="1">
    <source>
        <dbReference type="ARBA" id="ARBA00022649"/>
    </source>
</evidence>
<proteinExistence type="predicted"/>
<dbReference type="RefSeq" id="WP_163896180.1">
    <property type="nucleotide sequence ID" value="NZ_JAAFYS010000004.1"/>
</dbReference>
<organism evidence="2 3">
    <name type="scientific">Pseudoroseicyclus tamaricis</name>
    <dbReference type="NCBI Taxonomy" id="2705421"/>
    <lineage>
        <taxon>Bacteria</taxon>
        <taxon>Pseudomonadati</taxon>
        <taxon>Pseudomonadota</taxon>
        <taxon>Alphaproteobacteria</taxon>
        <taxon>Rhodobacterales</taxon>
        <taxon>Paracoccaceae</taxon>
        <taxon>Pseudoroseicyclus</taxon>
    </lineage>
</organism>
<dbReference type="Pfam" id="PF07362">
    <property type="entry name" value="CcdA"/>
    <property type="match status" value="1"/>
</dbReference>
<dbReference type="AlphaFoldDB" id="A0A6B2K2P1"/>
<dbReference type="InterPro" id="IPR009956">
    <property type="entry name" value="Post-segregation_anti-tox_CcdA"/>
</dbReference>
<evidence type="ECO:0000313" key="3">
    <source>
        <dbReference type="Proteomes" id="UP000474757"/>
    </source>
</evidence>
<dbReference type="Proteomes" id="UP000474757">
    <property type="component" value="Unassembled WGS sequence"/>
</dbReference>
<keyword evidence="3" id="KW-1185">Reference proteome</keyword>
<name>A0A6B2K2P1_9RHOB</name>
<evidence type="ECO:0000313" key="2">
    <source>
        <dbReference type="EMBL" id="NDV02864.1"/>
    </source>
</evidence>
<keyword evidence="1" id="KW-1277">Toxin-antitoxin system</keyword>
<dbReference type="EMBL" id="JAAGAB010000004">
    <property type="protein sequence ID" value="NDV02864.1"/>
    <property type="molecule type" value="Genomic_DNA"/>
</dbReference>
<accession>A0A6B2K2P1</accession>